<dbReference type="AlphaFoldDB" id="A6IME1"/>
<accession>A6IME1</accession>
<name>A6IME1_RAT</name>
<feature type="non-terminal residue" evidence="2">
    <location>
        <position position="25"/>
    </location>
</feature>
<organism evidence="2 3">
    <name type="scientific">Rattus norvegicus</name>
    <name type="common">Rat</name>
    <dbReference type="NCBI Taxonomy" id="10116"/>
    <lineage>
        <taxon>Eukaryota</taxon>
        <taxon>Metazoa</taxon>
        <taxon>Chordata</taxon>
        <taxon>Craniata</taxon>
        <taxon>Vertebrata</taxon>
        <taxon>Euteleostomi</taxon>
        <taxon>Mammalia</taxon>
        <taxon>Eutheria</taxon>
        <taxon>Euarchontoglires</taxon>
        <taxon>Glires</taxon>
        <taxon>Rodentia</taxon>
        <taxon>Myomorpha</taxon>
        <taxon>Muroidea</taxon>
        <taxon>Muridae</taxon>
        <taxon>Murinae</taxon>
        <taxon>Rattus</taxon>
    </lineage>
</organism>
<reference evidence="2 3" key="1">
    <citation type="submission" date="2005-09" db="EMBL/GenBank/DDBJ databases">
        <authorList>
            <person name="Mural R.J."/>
            <person name="Li P.W."/>
            <person name="Adams M.D."/>
            <person name="Amanatides P.G."/>
            <person name="Baden-Tillson H."/>
            <person name="Barnstead M."/>
            <person name="Chin S.H."/>
            <person name="Dew I."/>
            <person name="Evans C.A."/>
            <person name="Ferriera S."/>
            <person name="Flanigan M."/>
            <person name="Fosler C."/>
            <person name="Glodek A."/>
            <person name="Gu Z."/>
            <person name="Holt R.A."/>
            <person name="Jennings D."/>
            <person name="Kraft C.L."/>
            <person name="Lu F."/>
            <person name="Nguyen T."/>
            <person name="Nusskern D.R."/>
            <person name="Pfannkoch C.M."/>
            <person name="Sitter C."/>
            <person name="Sutton G.G."/>
            <person name="Venter J.C."/>
            <person name="Wang Z."/>
            <person name="Woodage T."/>
            <person name="Zheng X.H."/>
            <person name="Zhong F."/>
        </authorList>
    </citation>
    <scope>NUCLEOTIDE SEQUENCE [LARGE SCALE GENOMIC DNA]</scope>
    <source>
        <strain>BN</strain>
        <strain evidence="3">Sprague-Dawley</strain>
    </source>
</reference>
<protein>
    <submittedName>
        <fullName evidence="2">RCG30312</fullName>
    </submittedName>
</protein>
<dbReference type="EMBL" id="CH473964">
    <property type="protein sequence ID" value="EDM01650.1"/>
    <property type="molecule type" value="Genomic_DNA"/>
</dbReference>
<evidence type="ECO:0000313" key="2">
    <source>
        <dbReference type="EMBL" id="EDM01650.1"/>
    </source>
</evidence>
<evidence type="ECO:0000313" key="3">
    <source>
        <dbReference type="Proteomes" id="UP000234681"/>
    </source>
</evidence>
<feature type="compositionally biased region" description="Basic and acidic residues" evidence="1">
    <location>
        <begin position="1"/>
        <end position="19"/>
    </location>
</feature>
<sequence>MVLTEDEHVVPKPGEEAEQKKRHPR</sequence>
<proteinExistence type="predicted"/>
<gene>
    <name evidence="2" type="ORF">rCG_30312</name>
</gene>
<evidence type="ECO:0000256" key="1">
    <source>
        <dbReference type="SAM" id="MobiDB-lite"/>
    </source>
</evidence>
<feature type="region of interest" description="Disordered" evidence="1">
    <location>
        <begin position="1"/>
        <end position="25"/>
    </location>
</feature>
<dbReference type="Proteomes" id="UP000234681">
    <property type="component" value="Chromosome 4"/>
</dbReference>